<evidence type="ECO:0000313" key="3">
    <source>
        <dbReference type="Proteomes" id="UP001221142"/>
    </source>
</evidence>
<gene>
    <name evidence="2" type="ORF">FB45DRAFT_1025512</name>
</gene>
<proteinExistence type="predicted"/>
<feature type="transmembrane region" description="Helical" evidence="1">
    <location>
        <begin position="157"/>
        <end position="179"/>
    </location>
</feature>
<organism evidence="2 3">
    <name type="scientific">Roridomyces roridus</name>
    <dbReference type="NCBI Taxonomy" id="1738132"/>
    <lineage>
        <taxon>Eukaryota</taxon>
        <taxon>Fungi</taxon>
        <taxon>Dikarya</taxon>
        <taxon>Basidiomycota</taxon>
        <taxon>Agaricomycotina</taxon>
        <taxon>Agaricomycetes</taxon>
        <taxon>Agaricomycetidae</taxon>
        <taxon>Agaricales</taxon>
        <taxon>Marasmiineae</taxon>
        <taxon>Mycenaceae</taxon>
        <taxon>Roridomyces</taxon>
    </lineage>
</organism>
<feature type="transmembrane region" description="Helical" evidence="1">
    <location>
        <begin position="86"/>
        <end position="106"/>
    </location>
</feature>
<sequence>MTDWHSQDEVNKDGAAFNRLIHVLLGLYLWEWCTSLEFDWDFVSGKRVFRWPMIFYFLNRYCLLFALVGITIALNVTSQIDCQSLYAFNQTFGNASIGLASINLALRTIAVWNRRRSIWLPLLAMILGHWALLLRGIKLKAEWDPLQGCIITSTNSRFLAAIFIYSMILDLTVLCLMAYKLNSFPTGGESKLVSLIFKDGLVYFVIAFLSNLLATIFMLLALNPVMSIIADVPAAISSTIVACRVVRRLSNYDRSFDEIIVH</sequence>
<comment type="caution">
    <text evidence="2">The sequence shown here is derived from an EMBL/GenBank/DDBJ whole genome shotgun (WGS) entry which is preliminary data.</text>
</comment>
<dbReference type="AlphaFoldDB" id="A0AAD7FNI5"/>
<accession>A0AAD7FNI5</accession>
<evidence type="ECO:0000313" key="2">
    <source>
        <dbReference type="EMBL" id="KAJ7634579.1"/>
    </source>
</evidence>
<reference evidence="2" key="1">
    <citation type="submission" date="2023-03" db="EMBL/GenBank/DDBJ databases">
        <title>Massive genome expansion in bonnet fungi (Mycena s.s.) driven by repeated elements and novel gene families across ecological guilds.</title>
        <authorList>
            <consortium name="Lawrence Berkeley National Laboratory"/>
            <person name="Harder C.B."/>
            <person name="Miyauchi S."/>
            <person name="Viragh M."/>
            <person name="Kuo A."/>
            <person name="Thoen E."/>
            <person name="Andreopoulos B."/>
            <person name="Lu D."/>
            <person name="Skrede I."/>
            <person name="Drula E."/>
            <person name="Henrissat B."/>
            <person name="Morin E."/>
            <person name="Kohler A."/>
            <person name="Barry K."/>
            <person name="LaButti K."/>
            <person name="Morin E."/>
            <person name="Salamov A."/>
            <person name="Lipzen A."/>
            <person name="Mereny Z."/>
            <person name="Hegedus B."/>
            <person name="Baldrian P."/>
            <person name="Stursova M."/>
            <person name="Weitz H."/>
            <person name="Taylor A."/>
            <person name="Grigoriev I.V."/>
            <person name="Nagy L.G."/>
            <person name="Martin F."/>
            <person name="Kauserud H."/>
        </authorList>
    </citation>
    <scope>NUCLEOTIDE SEQUENCE</scope>
    <source>
        <strain evidence="2">9284</strain>
    </source>
</reference>
<keyword evidence="1" id="KW-0472">Membrane</keyword>
<feature type="transmembrane region" description="Helical" evidence="1">
    <location>
        <begin position="118"/>
        <end position="137"/>
    </location>
</feature>
<name>A0AAD7FNI5_9AGAR</name>
<evidence type="ECO:0008006" key="4">
    <source>
        <dbReference type="Google" id="ProtNLM"/>
    </source>
</evidence>
<keyword evidence="3" id="KW-1185">Reference proteome</keyword>
<feature type="transmembrane region" description="Helical" evidence="1">
    <location>
        <begin position="54"/>
        <end position="74"/>
    </location>
</feature>
<dbReference type="Proteomes" id="UP001221142">
    <property type="component" value="Unassembled WGS sequence"/>
</dbReference>
<feature type="transmembrane region" description="Helical" evidence="1">
    <location>
        <begin position="228"/>
        <end position="246"/>
    </location>
</feature>
<keyword evidence="1" id="KW-1133">Transmembrane helix</keyword>
<evidence type="ECO:0000256" key="1">
    <source>
        <dbReference type="SAM" id="Phobius"/>
    </source>
</evidence>
<feature type="transmembrane region" description="Helical" evidence="1">
    <location>
        <begin position="200"/>
        <end position="222"/>
    </location>
</feature>
<protein>
    <recommendedName>
        <fullName evidence="4">Transmembrane protein</fullName>
    </recommendedName>
</protein>
<dbReference type="EMBL" id="JARKIF010000007">
    <property type="protein sequence ID" value="KAJ7634579.1"/>
    <property type="molecule type" value="Genomic_DNA"/>
</dbReference>
<keyword evidence="1" id="KW-0812">Transmembrane</keyword>